<evidence type="ECO:0000313" key="3">
    <source>
        <dbReference type="Proteomes" id="UP000250928"/>
    </source>
</evidence>
<dbReference type="Proteomes" id="UP000250928">
    <property type="component" value="Unassembled WGS sequence"/>
</dbReference>
<dbReference type="SMART" id="SM00563">
    <property type="entry name" value="PlsC"/>
    <property type="match status" value="1"/>
</dbReference>
<feature type="domain" description="Phospholipid/glycerol acyltransferase" evidence="1">
    <location>
        <begin position="57"/>
        <end position="174"/>
    </location>
</feature>
<dbReference type="SUPFAM" id="SSF69593">
    <property type="entry name" value="Glycerol-3-phosphate (1)-acyltransferase"/>
    <property type="match status" value="1"/>
</dbReference>
<reference evidence="2 3" key="1">
    <citation type="submission" date="2018-01" db="EMBL/GenBank/DDBJ databases">
        <title>Novel co-symbiosis in the lucinid bivalve Phacoides pectinatus.</title>
        <authorList>
            <person name="Lim S.J."/>
            <person name="Davis B.G."/>
            <person name="Gill D.E."/>
            <person name="Engel A.S."/>
            <person name="Anderson L.C."/>
            <person name="Campbell B.J."/>
        </authorList>
    </citation>
    <scope>NUCLEOTIDE SEQUENCE [LARGE SCALE GENOMIC DNA]</scope>
    <source>
        <strain evidence="2">N3_P5</strain>
    </source>
</reference>
<protein>
    <recommendedName>
        <fullName evidence="1">Phospholipid/glycerol acyltransferase domain-containing protein</fullName>
    </recommendedName>
</protein>
<dbReference type="AlphaFoldDB" id="A0A6N4E2S1"/>
<dbReference type="GO" id="GO:0016746">
    <property type="term" value="F:acyltransferase activity"/>
    <property type="evidence" value="ECO:0007669"/>
    <property type="project" value="InterPro"/>
</dbReference>
<accession>A0A6N4E2S1</accession>
<dbReference type="CDD" id="cd07989">
    <property type="entry name" value="LPLAT_AGPAT-like"/>
    <property type="match status" value="1"/>
</dbReference>
<sequence length="207" mass="23120">MENNQTTWSRVREGFYSFSSWLLQNLVYYPTRLYLKYVKRCRLDLVGKAHVSDGPVVFVAAPHLSHLDVVLVPCAIPRGMLPLRWLADEKIYTGPLKGLWLRLWGAIKVKRHPDGGFEPEDVEQVLGHAAAGKRIGIFPECCLVGGRFSGTHRDVIGGALERGFTVIPVSLSGVPLPETRMSWDGKPLQVVVAPPLREYAELMNAFV</sequence>
<dbReference type="EMBL" id="PQCO01000152">
    <property type="protein sequence ID" value="PUE03705.1"/>
    <property type="molecule type" value="Genomic_DNA"/>
</dbReference>
<evidence type="ECO:0000313" key="2">
    <source>
        <dbReference type="EMBL" id="PUE03705.1"/>
    </source>
</evidence>
<dbReference type="Pfam" id="PF01553">
    <property type="entry name" value="Acyltransferase"/>
    <property type="match status" value="1"/>
</dbReference>
<comment type="caution">
    <text evidence="2">The sequence shown here is derived from an EMBL/GenBank/DDBJ whole genome shotgun (WGS) entry which is preliminary data.</text>
</comment>
<evidence type="ECO:0000259" key="1">
    <source>
        <dbReference type="SMART" id="SM00563"/>
    </source>
</evidence>
<dbReference type="InterPro" id="IPR002123">
    <property type="entry name" value="Plipid/glycerol_acylTrfase"/>
</dbReference>
<organism evidence="2 3">
    <name type="scientific">Candidatus Sedimenticola endophacoides</name>
    <dbReference type="NCBI Taxonomy" id="2548426"/>
    <lineage>
        <taxon>Bacteria</taxon>
        <taxon>Pseudomonadati</taxon>
        <taxon>Pseudomonadota</taxon>
        <taxon>Gammaproteobacteria</taxon>
        <taxon>Chromatiales</taxon>
        <taxon>Sedimenticolaceae</taxon>
        <taxon>Sedimenticola</taxon>
    </lineage>
</organism>
<gene>
    <name evidence="2" type="ORF">C3L24_04320</name>
</gene>
<proteinExistence type="predicted"/>
<name>A0A6N4E2S1_9GAMM</name>